<feature type="chain" id="PRO_5046198270" evidence="4">
    <location>
        <begin position="25"/>
        <end position="904"/>
    </location>
</feature>
<dbReference type="Pfam" id="PF08309">
    <property type="entry name" value="LVIVD"/>
    <property type="match status" value="1"/>
</dbReference>
<dbReference type="Gene3D" id="2.60.40.2030">
    <property type="match status" value="2"/>
</dbReference>
<evidence type="ECO:0000256" key="2">
    <source>
        <dbReference type="ARBA" id="ARBA00022737"/>
    </source>
</evidence>
<gene>
    <name evidence="6" type="ORF">WAE96_13185</name>
</gene>
<dbReference type="Gene3D" id="2.60.40.10">
    <property type="entry name" value="Immunoglobulins"/>
    <property type="match status" value="1"/>
</dbReference>
<reference evidence="6 7" key="1">
    <citation type="submission" date="2023-12" db="EMBL/GenBank/DDBJ databases">
        <title>Friends and Foes: Symbiotic and Algicidal bacterial influence on Karenia brevis blooms.</title>
        <authorList>
            <person name="Fei C."/>
            <person name="Mohamed A.R."/>
            <person name="Booker A."/>
            <person name="Arshad M."/>
            <person name="Klass S."/>
            <person name="Ahn S."/>
            <person name="Gilbert P.M."/>
            <person name="Heil C.A."/>
            <person name="Martinez J.M."/>
            <person name="Amin S.A."/>
        </authorList>
    </citation>
    <scope>NUCLEOTIDE SEQUENCE [LARGE SCALE GENOMIC DNA]</scope>
    <source>
        <strain evidence="6 7">CE15</strain>
    </source>
</reference>
<dbReference type="InterPro" id="IPR027589">
    <property type="entry name" value="Choice_anch_B"/>
</dbReference>
<organism evidence="6 7">
    <name type="scientific">Pseudoalteromonas spongiae</name>
    <dbReference type="NCBI Taxonomy" id="298657"/>
    <lineage>
        <taxon>Bacteria</taxon>
        <taxon>Pseudomonadati</taxon>
        <taxon>Pseudomonadota</taxon>
        <taxon>Gammaproteobacteria</taxon>
        <taxon>Alteromonadales</taxon>
        <taxon>Pseudoalteromonadaceae</taxon>
        <taxon>Pseudoalteromonas</taxon>
    </lineage>
</organism>
<dbReference type="Pfam" id="PF22352">
    <property type="entry name" value="K319L-like_PKD"/>
    <property type="match status" value="1"/>
</dbReference>
<feature type="domain" description="Calx-beta" evidence="5">
    <location>
        <begin position="659"/>
        <end position="758"/>
    </location>
</feature>
<protein>
    <submittedName>
        <fullName evidence="6">Choice-of-anchor B family protein</fullName>
    </submittedName>
</protein>
<dbReference type="PANTHER" id="PTHR38787:SF3">
    <property type="entry name" value="REGULATORY P DOMAIN-CONTAINING PROTEIN"/>
    <property type="match status" value="1"/>
</dbReference>
<evidence type="ECO:0000313" key="7">
    <source>
        <dbReference type="Proteomes" id="UP001382455"/>
    </source>
</evidence>
<comment type="caution">
    <text evidence="6">The sequence shown here is derived from an EMBL/GenBank/DDBJ whole genome shotgun (WGS) entry which is preliminary data.</text>
</comment>
<dbReference type="EMBL" id="JBAWKS010000001">
    <property type="protein sequence ID" value="MEI4550617.1"/>
    <property type="molecule type" value="Genomic_DNA"/>
</dbReference>
<dbReference type="InterPro" id="IPR013211">
    <property type="entry name" value="LVIVD"/>
</dbReference>
<dbReference type="PANTHER" id="PTHR38787">
    <property type="entry name" value="REGULATORY P DOMAIN-CONTAINING PROTEIN"/>
    <property type="match status" value="1"/>
</dbReference>
<keyword evidence="3" id="KW-0106">Calcium</keyword>
<proteinExistence type="predicted"/>
<dbReference type="SUPFAM" id="SSF141072">
    <property type="entry name" value="CalX-like"/>
    <property type="match status" value="2"/>
</dbReference>
<keyword evidence="7" id="KW-1185">Reference proteome</keyword>
<dbReference type="InterPro" id="IPR038081">
    <property type="entry name" value="CalX-like_sf"/>
</dbReference>
<keyword evidence="2" id="KW-0677">Repeat</keyword>
<feature type="signal peptide" evidence="4">
    <location>
        <begin position="1"/>
        <end position="24"/>
    </location>
</feature>
<dbReference type="RefSeq" id="WP_336435740.1">
    <property type="nucleotide sequence ID" value="NZ_JBAWKS010000001.1"/>
</dbReference>
<name>A0ABU8EXB2_9GAMM</name>
<dbReference type="Proteomes" id="UP001382455">
    <property type="component" value="Unassembled WGS sequence"/>
</dbReference>
<keyword evidence="1 4" id="KW-0732">Signal</keyword>
<dbReference type="SMART" id="SM00237">
    <property type="entry name" value="Calx_beta"/>
    <property type="match status" value="1"/>
</dbReference>
<accession>A0ABU8EXB2</accession>
<dbReference type="InterPro" id="IPR003644">
    <property type="entry name" value="Calx_beta"/>
</dbReference>
<dbReference type="InterPro" id="IPR013783">
    <property type="entry name" value="Ig-like_fold"/>
</dbReference>
<sequence>MMTQKLTLLTLALASSITSLNAIAHTEHDKARYVTENGIDKGDCNNPVRPCKSIAYAVSQASKGDKVLVASGQYELKNESELFYLQSELVPVLGGFNRFDHFQVQNPNRNKTQIVGAPIALHDMLQKAGFNVIADTKSLTISKQLKQKLARHQALFEQQSSTACENGRAGSYSCNNVDLVAHVPLPANTSGNDIWGHVDLNNGIEYAIMGFSDGIRVYSLADPTNPTLVGRVAGANTTWRDIKVLQYYDETLNAYQAYAYVTAEANTGVQIINLNNLPTSVSLSGTNFTVNSAHNVYISNVDYSLNLPLNGQSAKMQIVGSNKYGGSFTTYDLTAPNNPNKSFDIGSTSRVNYTHDATSMSINDTRATRDCVNANSGVCDVFIDFNENEIRIWDATQSTNTERLGQVGYDDVDSSSQYIHSGWWHENKRYVYVHDEFDENKGGLNTTVRILDLADLTQPTIVGKWTSNNRTIDHNGFVKGNRYYMSNYERGLTILDISDPINPLEVGYFDTFPTSDNPSFNGAWGAYPYLPSGNILISDINSGLYVLKDNTRDNNVNVAFESTELTAERGDELRLVVNKPSTLSEQASVEFEIINGSAQLNSDMSQRNSTQTLTWVANDTAPKVIGIALTDNGETSLKDFYIRLHNASSNLEIGDNRIMKVTINGLASQGKVGFVQTSRTFSEKTGDVNIELSRMGGSRGQITFDYQVEYLTASTDDISFENGTVTWTEGDTANKTISFSITDDQEIEDAERFIIKLTNNDDSLISNQQIEITISDDDSNSAPEVYAGNDIELATNASTVLNAATASDDRTEQLTYQWQRVSGVAINITNEDSLTPSVSATSDAGTAVISFTATDEHGASSSDELTITIVAPVAPPEPEKSSSSSGSLPIYLLLLMSLLAIRRR</sequence>
<dbReference type="Pfam" id="PF03160">
    <property type="entry name" value="Calx-beta"/>
    <property type="match status" value="2"/>
</dbReference>
<evidence type="ECO:0000313" key="6">
    <source>
        <dbReference type="EMBL" id="MEI4550617.1"/>
    </source>
</evidence>
<evidence type="ECO:0000256" key="3">
    <source>
        <dbReference type="ARBA" id="ARBA00022837"/>
    </source>
</evidence>
<evidence type="ECO:0000256" key="1">
    <source>
        <dbReference type="ARBA" id="ARBA00022729"/>
    </source>
</evidence>
<evidence type="ECO:0000259" key="5">
    <source>
        <dbReference type="SMART" id="SM00237"/>
    </source>
</evidence>
<evidence type="ECO:0000256" key="4">
    <source>
        <dbReference type="SAM" id="SignalP"/>
    </source>
</evidence>
<dbReference type="NCBIfam" id="TIGR04312">
    <property type="entry name" value="choice_anch_B"/>
    <property type="match status" value="1"/>
</dbReference>